<protein>
    <submittedName>
        <fullName evidence="2">Uncharacterized protein</fullName>
    </submittedName>
</protein>
<evidence type="ECO:0000256" key="1">
    <source>
        <dbReference type="SAM" id="MobiDB-lite"/>
    </source>
</evidence>
<evidence type="ECO:0000313" key="3">
    <source>
        <dbReference type="Proteomes" id="UP000324222"/>
    </source>
</evidence>
<reference evidence="2 3" key="1">
    <citation type="submission" date="2019-05" db="EMBL/GenBank/DDBJ databases">
        <title>Another draft genome of Portunus trituberculatus and its Hox gene families provides insights of decapod evolution.</title>
        <authorList>
            <person name="Jeong J.-H."/>
            <person name="Song I."/>
            <person name="Kim S."/>
            <person name="Choi T."/>
            <person name="Kim D."/>
            <person name="Ryu S."/>
            <person name="Kim W."/>
        </authorList>
    </citation>
    <scope>NUCLEOTIDE SEQUENCE [LARGE SCALE GENOMIC DNA]</scope>
    <source>
        <tissue evidence="2">Muscle</tissue>
    </source>
</reference>
<sequence length="149" mass="16628">MLTARLHAPPTASTVNHGVGSEAESLQRCEGPRPKQQRPRRQFRYGAEEEKIIGALWSVIKCIHPQLNAEVNCHRRRCCCCCFERRKPRLQQLGVFRNMTRFLACAVSLSLLPNSQLPVPPNFKLSPLPSPISPSPPPPTTSSPHKSSI</sequence>
<feature type="compositionally biased region" description="Pro residues" evidence="1">
    <location>
        <begin position="128"/>
        <end position="141"/>
    </location>
</feature>
<dbReference type="Proteomes" id="UP000324222">
    <property type="component" value="Unassembled WGS sequence"/>
</dbReference>
<dbReference type="EMBL" id="VSRR010010108">
    <property type="protein sequence ID" value="MPC51337.1"/>
    <property type="molecule type" value="Genomic_DNA"/>
</dbReference>
<feature type="region of interest" description="Disordered" evidence="1">
    <location>
        <begin position="1"/>
        <end position="41"/>
    </location>
</feature>
<organism evidence="2 3">
    <name type="scientific">Portunus trituberculatus</name>
    <name type="common">Swimming crab</name>
    <name type="synonym">Neptunus trituberculatus</name>
    <dbReference type="NCBI Taxonomy" id="210409"/>
    <lineage>
        <taxon>Eukaryota</taxon>
        <taxon>Metazoa</taxon>
        <taxon>Ecdysozoa</taxon>
        <taxon>Arthropoda</taxon>
        <taxon>Crustacea</taxon>
        <taxon>Multicrustacea</taxon>
        <taxon>Malacostraca</taxon>
        <taxon>Eumalacostraca</taxon>
        <taxon>Eucarida</taxon>
        <taxon>Decapoda</taxon>
        <taxon>Pleocyemata</taxon>
        <taxon>Brachyura</taxon>
        <taxon>Eubrachyura</taxon>
        <taxon>Portunoidea</taxon>
        <taxon>Portunidae</taxon>
        <taxon>Portuninae</taxon>
        <taxon>Portunus</taxon>
    </lineage>
</organism>
<proteinExistence type="predicted"/>
<feature type="region of interest" description="Disordered" evidence="1">
    <location>
        <begin position="124"/>
        <end position="149"/>
    </location>
</feature>
<dbReference type="AlphaFoldDB" id="A0A5B7G142"/>
<name>A0A5B7G142_PORTR</name>
<accession>A0A5B7G142</accession>
<comment type="caution">
    <text evidence="2">The sequence shown here is derived from an EMBL/GenBank/DDBJ whole genome shotgun (WGS) entry which is preliminary data.</text>
</comment>
<keyword evidence="3" id="KW-1185">Reference proteome</keyword>
<evidence type="ECO:0000313" key="2">
    <source>
        <dbReference type="EMBL" id="MPC51337.1"/>
    </source>
</evidence>
<gene>
    <name evidence="2" type="ORF">E2C01_045180</name>
</gene>